<accession>A0AA39JLK7</accession>
<protein>
    <submittedName>
        <fullName evidence="1">Uncharacterized protein</fullName>
    </submittedName>
</protein>
<reference evidence="1" key="1">
    <citation type="submission" date="2023-06" db="EMBL/GenBank/DDBJ databases">
        <authorList>
            <consortium name="Lawrence Berkeley National Laboratory"/>
            <person name="Ahrendt S."/>
            <person name="Sahu N."/>
            <person name="Indic B."/>
            <person name="Wong-Bajracharya J."/>
            <person name="Merenyi Z."/>
            <person name="Ke H.-M."/>
            <person name="Monk M."/>
            <person name="Kocsube S."/>
            <person name="Drula E."/>
            <person name="Lipzen A."/>
            <person name="Balint B."/>
            <person name="Henrissat B."/>
            <person name="Andreopoulos B."/>
            <person name="Martin F.M."/>
            <person name="Harder C.B."/>
            <person name="Rigling D."/>
            <person name="Ford K.L."/>
            <person name="Foster G.D."/>
            <person name="Pangilinan J."/>
            <person name="Papanicolaou A."/>
            <person name="Barry K."/>
            <person name="LaButti K."/>
            <person name="Viragh M."/>
            <person name="Koriabine M."/>
            <person name="Yan M."/>
            <person name="Riley R."/>
            <person name="Champramary S."/>
            <person name="Plett K.L."/>
            <person name="Tsai I.J."/>
            <person name="Slot J."/>
            <person name="Sipos G."/>
            <person name="Plett J."/>
            <person name="Nagy L.G."/>
            <person name="Grigoriev I.V."/>
        </authorList>
    </citation>
    <scope>NUCLEOTIDE SEQUENCE</scope>
    <source>
        <strain evidence="1">FPL87.14</strain>
    </source>
</reference>
<keyword evidence="2" id="KW-1185">Reference proteome</keyword>
<evidence type="ECO:0000313" key="1">
    <source>
        <dbReference type="EMBL" id="KAK0444734.1"/>
    </source>
</evidence>
<sequence length="335" mass="37046">MILRSTPESYEEQIRVALIGNDSRTYCSIIVTRVRTDHALEVPDTFVIRRQGVKIRTLLHCQLPFRTRTNPSQRLGPTLGVVVSVKPDRCIFISRGGGGWLPGGLRIVNHICQQGSRRSIQYNEIWQDQTTDYNDTAIEARSTGTSTCGSFNQVKACAHEGFETAQNISAYRVDNDRRFAICTLLVGRAGDLPQIIAAENLKAGENCEKVTGAFSSLHLRHIGPKSIWHNVVDTSKAVTANNESRIHASFGICEWISTIFTIRTYWTYGMRSGSMTPLNSRSDRIFTGPIPKRLEGIIGADEKGGEGGGIDVGRLVQLKVIAVKRTPEARGVKHP</sequence>
<evidence type="ECO:0000313" key="2">
    <source>
        <dbReference type="Proteomes" id="UP001175226"/>
    </source>
</evidence>
<dbReference type="AlphaFoldDB" id="A0AA39JLK7"/>
<gene>
    <name evidence="1" type="ORF">EV421DRAFT_1734999</name>
</gene>
<dbReference type="EMBL" id="JAUEPT010000018">
    <property type="protein sequence ID" value="KAK0444734.1"/>
    <property type="molecule type" value="Genomic_DNA"/>
</dbReference>
<proteinExistence type="predicted"/>
<dbReference type="Proteomes" id="UP001175226">
    <property type="component" value="Unassembled WGS sequence"/>
</dbReference>
<organism evidence="1 2">
    <name type="scientific">Armillaria borealis</name>
    <dbReference type="NCBI Taxonomy" id="47425"/>
    <lineage>
        <taxon>Eukaryota</taxon>
        <taxon>Fungi</taxon>
        <taxon>Dikarya</taxon>
        <taxon>Basidiomycota</taxon>
        <taxon>Agaricomycotina</taxon>
        <taxon>Agaricomycetes</taxon>
        <taxon>Agaricomycetidae</taxon>
        <taxon>Agaricales</taxon>
        <taxon>Marasmiineae</taxon>
        <taxon>Physalacriaceae</taxon>
        <taxon>Armillaria</taxon>
    </lineage>
</organism>
<name>A0AA39JLK7_9AGAR</name>
<comment type="caution">
    <text evidence="1">The sequence shown here is derived from an EMBL/GenBank/DDBJ whole genome shotgun (WGS) entry which is preliminary data.</text>
</comment>